<dbReference type="Pfam" id="PF00076">
    <property type="entry name" value="RRM_1"/>
    <property type="match status" value="3"/>
</dbReference>
<accession>A0A9J6AH75</accession>
<feature type="domain" description="RRM" evidence="4">
    <location>
        <begin position="145"/>
        <end position="197"/>
    </location>
</feature>
<dbReference type="Gene3D" id="3.30.70.330">
    <property type="match status" value="3"/>
</dbReference>
<evidence type="ECO:0000256" key="2">
    <source>
        <dbReference type="ARBA" id="ARBA00022884"/>
    </source>
</evidence>
<dbReference type="InterPro" id="IPR012677">
    <property type="entry name" value="Nucleotide-bd_a/b_plait_sf"/>
</dbReference>
<evidence type="ECO:0000313" key="6">
    <source>
        <dbReference type="Proteomes" id="UP000824120"/>
    </source>
</evidence>
<dbReference type="OrthoDB" id="1875751at2759"/>
<comment type="caution">
    <text evidence="5">The sequence shown here is derived from an EMBL/GenBank/DDBJ whole genome shotgun (WGS) entry which is preliminary data.</text>
</comment>
<dbReference type="PROSITE" id="PS50102">
    <property type="entry name" value="RRM"/>
    <property type="match status" value="3"/>
</dbReference>
<gene>
    <name evidence="5" type="ORF">H5410_009162</name>
</gene>
<protein>
    <recommendedName>
        <fullName evidence="4">RRM domain-containing protein</fullName>
    </recommendedName>
</protein>
<organism evidence="5 6">
    <name type="scientific">Solanum commersonii</name>
    <name type="common">Commerson's wild potato</name>
    <name type="synonym">Commerson's nightshade</name>
    <dbReference type="NCBI Taxonomy" id="4109"/>
    <lineage>
        <taxon>Eukaryota</taxon>
        <taxon>Viridiplantae</taxon>
        <taxon>Streptophyta</taxon>
        <taxon>Embryophyta</taxon>
        <taxon>Tracheophyta</taxon>
        <taxon>Spermatophyta</taxon>
        <taxon>Magnoliopsida</taxon>
        <taxon>eudicotyledons</taxon>
        <taxon>Gunneridae</taxon>
        <taxon>Pentapetalae</taxon>
        <taxon>asterids</taxon>
        <taxon>lamiids</taxon>
        <taxon>Solanales</taxon>
        <taxon>Solanaceae</taxon>
        <taxon>Solanoideae</taxon>
        <taxon>Solaneae</taxon>
        <taxon>Solanum</taxon>
    </lineage>
</organism>
<dbReference type="PANTHER" id="PTHR48032">
    <property type="entry name" value="RNA-BINDING PROTEIN MUSASHI HOMOLOG RBP6"/>
    <property type="match status" value="1"/>
</dbReference>
<keyword evidence="2 3" id="KW-0694">RNA-binding</keyword>
<name>A0A9J6AH75_SOLCO</name>
<evidence type="ECO:0000256" key="1">
    <source>
        <dbReference type="ARBA" id="ARBA00022737"/>
    </source>
</evidence>
<dbReference type="FunFam" id="3.30.70.330:FF:000316">
    <property type="entry name" value="RNA-binding family protein isoform 1"/>
    <property type="match status" value="1"/>
</dbReference>
<evidence type="ECO:0000259" key="4">
    <source>
        <dbReference type="PROSITE" id="PS50102"/>
    </source>
</evidence>
<dbReference type="Proteomes" id="UP000824120">
    <property type="component" value="Chromosome 2"/>
</dbReference>
<keyword evidence="6" id="KW-1185">Reference proteome</keyword>
<dbReference type="AlphaFoldDB" id="A0A9J6AH75"/>
<feature type="domain" description="RRM" evidence="4">
    <location>
        <begin position="295"/>
        <end position="371"/>
    </location>
</feature>
<dbReference type="GO" id="GO:0003729">
    <property type="term" value="F:mRNA binding"/>
    <property type="evidence" value="ECO:0007669"/>
    <property type="project" value="TreeGrafter"/>
</dbReference>
<dbReference type="PANTHER" id="PTHR48032:SF12">
    <property type="entry name" value="RRM DOMAIN-CONTAINING PROTEIN"/>
    <property type="match status" value="1"/>
</dbReference>
<proteinExistence type="predicted"/>
<reference evidence="5 6" key="1">
    <citation type="submission" date="2020-09" db="EMBL/GenBank/DDBJ databases">
        <title>De no assembly of potato wild relative species, Solanum commersonii.</title>
        <authorList>
            <person name="Cho K."/>
        </authorList>
    </citation>
    <scope>NUCLEOTIDE SEQUENCE [LARGE SCALE GENOMIC DNA]</scope>
    <source>
        <strain evidence="5">LZ3.2</strain>
        <tissue evidence="5">Leaf</tissue>
    </source>
</reference>
<evidence type="ECO:0000256" key="3">
    <source>
        <dbReference type="PROSITE-ProRule" id="PRU00176"/>
    </source>
</evidence>
<dbReference type="SUPFAM" id="SSF54928">
    <property type="entry name" value="RNA-binding domain, RBD"/>
    <property type="match status" value="3"/>
</dbReference>
<dbReference type="SMART" id="SM00360">
    <property type="entry name" value="RRM"/>
    <property type="match status" value="3"/>
</dbReference>
<evidence type="ECO:0000313" key="5">
    <source>
        <dbReference type="EMBL" id="KAG5623944.1"/>
    </source>
</evidence>
<feature type="domain" description="RRM" evidence="4">
    <location>
        <begin position="4"/>
        <end position="133"/>
    </location>
</feature>
<dbReference type="InterPro" id="IPR035979">
    <property type="entry name" value="RBD_domain_sf"/>
</dbReference>
<sequence length="433" mass="48559">MSERKLVVLGIPWDVDTEGLREYMIKYGDLEDCIVMKNYPLKRCHFWNSTKNVPQTGLFLENYTGGHTRTGSQKKILSSRFKCIGFFPDKERATGRSRGFGYVTFATVEDAKNALSKEHFLGNRMLEVKVATPKEEMRAPAKKVTRIFVARIPPSVSEATFRGYFEKYGEITDLYMPKDPSTKGHRGIGFITFANADMKIFNLYALIHYSKKFTFLILKHFLSFWNKQLTGQEEDFRPASRMSQGGGGYGAYNAYMSATTRYGALGAPTLYDHPSSMYGRGGGGGGFPSRGGMGQKIFVGRLPQEATTEDLRQYFGRFGRVLDVYVPKDPRRPGHRGFGFVTFADDGVADRVSRRPHEICGHQVAIDSATPLDDAGPSNNYMMDPPPAPEAYGGYGGPMRTYGRMYGGLDYDDWGYGLGGGRPSRSDMRYRPY</sequence>
<dbReference type="InterPro" id="IPR000504">
    <property type="entry name" value="RRM_dom"/>
</dbReference>
<dbReference type="EMBL" id="JACXVP010000002">
    <property type="protein sequence ID" value="KAG5623944.1"/>
    <property type="molecule type" value="Genomic_DNA"/>
</dbReference>
<keyword evidence="1" id="KW-0677">Repeat</keyword>
<dbReference type="GO" id="GO:0006417">
    <property type="term" value="P:regulation of translation"/>
    <property type="evidence" value="ECO:0007669"/>
    <property type="project" value="TreeGrafter"/>
</dbReference>